<sequence length="114" mass="12875">MKISKEVKNDLIIYKINTFRIDSTNVNDLKDKIVPDIKEGAKILLDLSSVDYMDSTSLSVLVFFHKEALKKNAKFRIVTNNEKVLSIFITTGLIRALEISKDLTEAINELSNAT</sequence>
<feature type="domain" description="STAS" evidence="3">
    <location>
        <begin position="21"/>
        <end position="110"/>
    </location>
</feature>
<dbReference type="SUPFAM" id="SSF52091">
    <property type="entry name" value="SpoIIaa-like"/>
    <property type="match status" value="1"/>
</dbReference>
<reference evidence="4 5" key="1">
    <citation type="submission" date="2019-06" db="EMBL/GenBank/DDBJ databases">
        <title>Genomic insights into carbon and energy metabolism of Deferribacter autotrophicus revealed new metabolic traits in the phylum Deferribacteres.</title>
        <authorList>
            <person name="Slobodkin A.I."/>
            <person name="Slobodkina G.B."/>
            <person name="Allioux M."/>
            <person name="Alain K."/>
            <person name="Jebbar M."/>
            <person name="Shadrin V."/>
            <person name="Kublanov I.V."/>
            <person name="Toshchakov S.V."/>
            <person name="Bonch-Osmolovskaya E.A."/>
        </authorList>
    </citation>
    <scope>NUCLEOTIDE SEQUENCE [LARGE SCALE GENOMIC DNA]</scope>
    <source>
        <strain evidence="4 5">SL50</strain>
    </source>
</reference>
<proteinExistence type="inferred from homology"/>
<protein>
    <recommendedName>
        <fullName evidence="2">Anti-sigma factor antagonist</fullName>
    </recommendedName>
</protein>
<accession>A0A5A8F392</accession>
<dbReference type="InterPro" id="IPR003658">
    <property type="entry name" value="Anti-sigma_ant"/>
</dbReference>
<organism evidence="4 5">
    <name type="scientific">Deferribacter autotrophicus</name>
    <dbReference type="NCBI Taxonomy" id="500465"/>
    <lineage>
        <taxon>Bacteria</taxon>
        <taxon>Pseudomonadati</taxon>
        <taxon>Deferribacterota</taxon>
        <taxon>Deferribacteres</taxon>
        <taxon>Deferribacterales</taxon>
        <taxon>Deferribacteraceae</taxon>
        <taxon>Deferribacter</taxon>
    </lineage>
</organism>
<evidence type="ECO:0000256" key="2">
    <source>
        <dbReference type="RuleBase" id="RU003749"/>
    </source>
</evidence>
<dbReference type="Pfam" id="PF01740">
    <property type="entry name" value="STAS"/>
    <property type="match status" value="1"/>
</dbReference>
<dbReference type="EMBL" id="VFJB01000004">
    <property type="protein sequence ID" value="KAA0258605.1"/>
    <property type="molecule type" value="Genomic_DNA"/>
</dbReference>
<comment type="similarity">
    <text evidence="1 2">Belongs to the anti-sigma-factor antagonist family.</text>
</comment>
<dbReference type="RefSeq" id="WP_149266158.1">
    <property type="nucleotide sequence ID" value="NZ_VFJB01000004.1"/>
</dbReference>
<dbReference type="Proteomes" id="UP000322876">
    <property type="component" value="Unassembled WGS sequence"/>
</dbReference>
<dbReference type="InterPro" id="IPR036513">
    <property type="entry name" value="STAS_dom_sf"/>
</dbReference>
<evidence type="ECO:0000313" key="5">
    <source>
        <dbReference type="Proteomes" id="UP000322876"/>
    </source>
</evidence>
<evidence type="ECO:0000259" key="3">
    <source>
        <dbReference type="PROSITE" id="PS50801"/>
    </source>
</evidence>
<gene>
    <name evidence="4" type="ORF">FHQ18_05450</name>
</gene>
<dbReference type="CDD" id="cd07043">
    <property type="entry name" value="STAS_anti-anti-sigma_factors"/>
    <property type="match status" value="1"/>
</dbReference>
<dbReference type="OrthoDB" id="9793697at2"/>
<dbReference type="GO" id="GO:0043856">
    <property type="term" value="F:anti-sigma factor antagonist activity"/>
    <property type="evidence" value="ECO:0007669"/>
    <property type="project" value="InterPro"/>
</dbReference>
<evidence type="ECO:0000313" key="4">
    <source>
        <dbReference type="EMBL" id="KAA0258605.1"/>
    </source>
</evidence>
<evidence type="ECO:0000256" key="1">
    <source>
        <dbReference type="ARBA" id="ARBA00009013"/>
    </source>
</evidence>
<dbReference type="PANTHER" id="PTHR33495">
    <property type="entry name" value="ANTI-SIGMA FACTOR ANTAGONIST TM_1081-RELATED-RELATED"/>
    <property type="match status" value="1"/>
</dbReference>
<dbReference type="PROSITE" id="PS50801">
    <property type="entry name" value="STAS"/>
    <property type="match status" value="1"/>
</dbReference>
<dbReference type="InterPro" id="IPR002645">
    <property type="entry name" value="STAS_dom"/>
</dbReference>
<dbReference type="NCBIfam" id="TIGR00377">
    <property type="entry name" value="ant_ant_sig"/>
    <property type="match status" value="1"/>
</dbReference>
<dbReference type="Gene3D" id="3.30.750.24">
    <property type="entry name" value="STAS domain"/>
    <property type="match status" value="1"/>
</dbReference>
<name>A0A5A8F392_9BACT</name>
<comment type="caution">
    <text evidence="4">The sequence shown here is derived from an EMBL/GenBank/DDBJ whole genome shotgun (WGS) entry which is preliminary data.</text>
</comment>
<dbReference type="AlphaFoldDB" id="A0A5A8F392"/>
<keyword evidence="5" id="KW-1185">Reference proteome</keyword>